<feature type="region of interest" description="Disordered" evidence="4">
    <location>
        <begin position="1046"/>
        <end position="1098"/>
    </location>
</feature>
<dbReference type="AlphaFoldDB" id="A0A9W8DKH8"/>
<reference evidence="6" key="1">
    <citation type="submission" date="2022-07" db="EMBL/GenBank/DDBJ databases">
        <title>Phylogenomic reconstructions and comparative analyses of Kickxellomycotina fungi.</title>
        <authorList>
            <person name="Reynolds N.K."/>
            <person name="Stajich J.E."/>
            <person name="Barry K."/>
            <person name="Grigoriev I.V."/>
            <person name="Crous P."/>
            <person name="Smith M.E."/>
        </authorList>
    </citation>
    <scope>NUCLEOTIDE SEQUENCE</scope>
    <source>
        <strain evidence="6">NBRC 100468</strain>
    </source>
</reference>
<feature type="region of interest" description="Disordered" evidence="4">
    <location>
        <begin position="1"/>
        <end position="190"/>
    </location>
</feature>
<feature type="domain" description="DUF7593" evidence="5">
    <location>
        <begin position="832"/>
        <end position="1002"/>
    </location>
</feature>
<proteinExistence type="predicted"/>
<dbReference type="Gene3D" id="1.25.40.20">
    <property type="entry name" value="Ankyrin repeat-containing domain"/>
    <property type="match status" value="2"/>
</dbReference>
<dbReference type="InterPro" id="IPR002110">
    <property type="entry name" value="Ankyrin_rpt"/>
</dbReference>
<feature type="repeat" description="ANK" evidence="3">
    <location>
        <begin position="449"/>
        <end position="481"/>
    </location>
</feature>
<dbReference type="PROSITE" id="PS50297">
    <property type="entry name" value="ANK_REP_REGION"/>
    <property type="match status" value="5"/>
</dbReference>
<feature type="compositionally biased region" description="Acidic residues" evidence="4">
    <location>
        <begin position="585"/>
        <end position="599"/>
    </location>
</feature>
<dbReference type="PROSITE" id="PS50088">
    <property type="entry name" value="ANK_REPEAT"/>
    <property type="match status" value="5"/>
</dbReference>
<feature type="repeat" description="ANK" evidence="3">
    <location>
        <begin position="262"/>
        <end position="294"/>
    </location>
</feature>
<dbReference type="Proteomes" id="UP001150538">
    <property type="component" value="Unassembled WGS sequence"/>
</dbReference>
<evidence type="ECO:0000259" key="5">
    <source>
        <dbReference type="Pfam" id="PF24513"/>
    </source>
</evidence>
<dbReference type="PRINTS" id="PR01415">
    <property type="entry name" value="ANKYRIN"/>
</dbReference>
<evidence type="ECO:0000313" key="7">
    <source>
        <dbReference type="Proteomes" id="UP001150538"/>
    </source>
</evidence>
<feature type="region of interest" description="Disordered" evidence="4">
    <location>
        <begin position="221"/>
        <end position="258"/>
    </location>
</feature>
<comment type="caution">
    <text evidence="6">The sequence shown here is derived from an EMBL/GenBank/DDBJ whole genome shotgun (WGS) entry which is preliminary data.</text>
</comment>
<feature type="compositionally biased region" description="Basic residues" evidence="4">
    <location>
        <begin position="570"/>
        <end position="580"/>
    </location>
</feature>
<dbReference type="InterPro" id="IPR056015">
    <property type="entry name" value="DUF7593"/>
</dbReference>
<evidence type="ECO:0000256" key="2">
    <source>
        <dbReference type="ARBA" id="ARBA00023043"/>
    </source>
</evidence>
<feature type="compositionally biased region" description="Basic and acidic residues" evidence="4">
    <location>
        <begin position="91"/>
        <end position="106"/>
    </location>
</feature>
<evidence type="ECO:0000313" key="6">
    <source>
        <dbReference type="EMBL" id="KAJ1913805.1"/>
    </source>
</evidence>
<feature type="compositionally biased region" description="Polar residues" evidence="4">
    <location>
        <begin position="21"/>
        <end position="54"/>
    </location>
</feature>
<name>A0A9W8DKH8_9FUNG</name>
<dbReference type="Pfam" id="PF00023">
    <property type="entry name" value="Ank"/>
    <property type="match status" value="1"/>
</dbReference>
<dbReference type="SUPFAM" id="SSF48403">
    <property type="entry name" value="Ankyrin repeat"/>
    <property type="match status" value="1"/>
</dbReference>
<dbReference type="GO" id="GO:0085020">
    <property type="term" value="P:protein K6-linked ubiquitination"/>
    <property type="evidence" value="ECO:0007669"/>
    <property type="project" value="TreeGrafter"/>
</dbReference>
<keyword evidence="7" id="KW-1185">Reference proteome</keyword>
<evidence type="ECO:0000256" key="1">
    <source>
        <dbReference type="ARBA" id="ARBA00022737"/>
    </source>
</evidence>
<feature type="region of interest" description="Disordered" evidence="4">
    <location>
        <begin position="668"/>
        <end position="773"/>
    </location>
</feature>
<evidence type="ECO:0000256" key="4">
    <source>
        <dbReference type="SAM" id="MobiDB-lite"/>
    </source>
</evidence>
<feature type="repeat" description="ANK" evidence="3">
    <location>
        <begin position="350"/>
        <end position="382"/>
    </location>
</feature>
<dbReference type="SMART" id="SM00248">
    <property type="entry name" value="ANK"/>
    <property type="match status" value="6"/>
</dbReference>
<keyword evidence="2 3" id="KW-0040">ANK repeat</keyword>
<feature type="compositionally biased region" description="Low complexity" evidence="4">
    <location>
        <begin position="55"/>
        <end position="90"/>
    </location>
</feature>
<feature type="compositionally biased region" description="Basic residues" evidence="4">
    <location>
        <begin position="727"/>
        <end position="741"/>
    </location>
</feature>
<feature type="compositionally biased region" description="Basic residues" evidence="4">
    <location>
        <begin position="240"/>
        <end position="250"/>
    </location>
</feature>
<dbReference type="Pfam" id="PF12796">
    <property type="entry name" value="Ank_2"/>
    <property type="match status" value="2"/>
</dbReference>
<feature type="compositionally biased region" description="Basic and acidic residues" evidence="4">
    <location>
        <begin position="1046"/>
        <end position="1066"/>
    </location>
</feature>
<feature type="repeat" description="ANK" evidence="3">
    <location>
        <begin position="416"/>
        <end position="448"/>
    </location>
</feature>
<feature type="repeat" description="ANK" evidence="3">
    <location>
        <begin position="482"/>
        <end position="514"/>
    </location>
</feature>
<gene>
    <name evidence="6" type="ORF">H4219_005055</name>
</gene>
<organism evidence="6 7">
    <name type="scientific">Mycoemilia scoparia</name>
    <dbReference type="NCBI Taxonomy" id="417184"/>
    <lineage>
        <taxon>Eukaryota</taxon>
        <taxon>Fungi</taxon>
        <taxon>Fungi incertae sedis</taxon>
        <taxon>Zoopagomycota</taxon>
        <taxon>Kickxellomycotina</taxon>
        <taxon>Kickxellomycetes</taxon>
        <taxon>Kickxellales</taxon>
        <taxon>Kickxellaceae</taxon>
        <taxon>Mycoemilia</taxon>
    </lineage>
</organism>
<dbReference type="EMBL" id="JANBPU010000238">
    <property type="protein sequence ID" value="KAJ1913805.1"/>
    <property type="molecule type" value="Genomic_DNA"/>
</dbReference>
<feature type="compositionally biased region" description="Low complexity" evidence="4">
    <location>
        <begin position="107"/>
        <end position="137"/>
    </location>
</feature>
<dbReference type="OrthoDB" id="194358at2759"/>
<protein>
    <recommendedName>
        <fullName evidence="5">DUF7593 domain-containing protein</fullName>
    </recommendedName>
</protein>
<feature type="compositionally biased region" description="Polar residues" evidence="4">
    <location>
        <begin position="742"/>
        <end position="766"/>
    </location>
</feature>
<feature type="compositionally biased region" description="Polar residues" evidence="4">
    <location>
        <begin position="686"/>
        <end position="718"/>
    </location>
</feature>
<feature type="compositionally biased region" description="Polar residues" evidence="4">
    <location>
        <begin position="557"/>
        <end position="569"/>
    </location>
</feature>
<dbReference type="PANTHER" id="PTHR24171:SF8">
    <property type="entry name" value="BRCA1-ASSOCIATED RING DOMAIN PROTEIN 1"/>
    <property type="match status" value="1"/>
</dbReference>
<keyword evidence="1" id="KW-0677">Repeat</keyword>
<dbReference type="InterPro" id="IPR036770">
    <property type="entry name" value="Ankyrin_rpt-contain_sf"/>
</dbReference>
<dbReference type="GO" id="GO:0004842">
    <property type="term" value="F:ubiquitin-protein transferase activity"/>
    <property type="evidence" value="ECO:0007669"/>
    <property type="project" value="TreeGrafter"/>
</dbReference>
<accession>A0A9W8DKH8</accession>
<feature type="compositionally biased region" description="Polar residues" evidence="4">
    <location>
        <begin position="1080"/>
        <end position="1095"/>
    </location>
</feature>
<feature type="region of interest" description="Disordered" evidence="4">
    <location>
        <begin position="542"/>
        <end position="626"/>
    </location>
</feature>
<dbReference type="Pfam" id="PF24513">
    <property type="entry name" value="DUF7593"/>
    <property type="match status" value="1"/>
</dbReference>
<dbReference type="PANTHER" id="PTHR24171">
    <property type="entry name" value="ANKYRIN REPEAT DOMAIN-CONTAINING PROTEIN 39-RELATED"/>
    <property type="match status" value="1"/>
</dbReference>
<evidence type="ECO:0000256" key="3">
    <source>
        <dbReference type="PROSITE-ProRule" id="PRU00023"/>
    </source>
</evidence>
<sequence length="1133" mass="127568">MASCSDAETILADDEWRDSRPNGSSTSTPSNQRRPSITNENARQPNNTTVTTSAKPKPSSPKSNTEACLSPESSLSSLDELSELSSSSYDSIRENRVPYTKRDNKHNNNNNNNNNNSLDSDSSLSDLSNLSGVSSLSDESDDEEILSISSHNQKSRYRQRITDDLDSNSSDNNDYPLQNGAYKKQRQSSFSLNKFRRTSINSTSSIINDLKNQDAILELLPSNANDSSDNEKPSAYQQFRNRRKPGRRRKYDLSNPNQRYKNGTTQLTYFVSKGDTEVCEELLTMGADINLADSRGWLPIHEAARLGNIDTLKLLLNPPPCKNSIKGYNYKTDKYILSPFPKINAKTYDDQTTPLHEAVKYQDIQVVSLLIEHGASVNIRNSKGLNSLEICSDPSIAAILSEQLSRYKAASHLDRTGQTKLHKACSSGNYDEVVRLIKCGIDVNSQDNAKWIPLHEASLKGHDDIVCILIRYGADVNAKGLDDQTSLHDACSSGYFDIIKHLIQAGADTLCKNLKGETPKDVAENDEVVSFLNDTYSMVNSSVSKTKGSKSEKRNASAKNGTESISSRKPLSKKTSRKRNQIVSDSDDDDYADQEDNMSDTENHSSVNRLHSSSKKNVKNLSEQKEKLSLSVKRLKEEAERPNVNYYFSSTASGLSREERKIQRLMSTFKQMERSQKHKGRKRGYSPSTSPSPRVQSPVTPSNHKAGTPERNSLSIANGRSDDSKTTPKRKRGRPPKRSHNHSTNLGSDEQQFSDNAEIKSQSTSPAVKPRIEKSKAVGSIDIKSKRLSLDPVPEATETIDITKSPTSVTLNKTDNKEQDKSEVEYNYIVAERAMRYLPLYTVQLESEIDKDRLEFFVVDFQVRLLLNMPIDDYLIAASSDSKDLRSDVNHPKIKKEDGVACQNTLFERYPNLWRKKVTKSQKERIWSPLTNMFVSNVLLIDEEMRHQYIKARSEKGSENDKQWRPPNCHALRKMTNQEKARFMKLDLYFVQLDQVVEIVKDYYPHLSHSLMTITLDIGYHEFINGEQNRNSKTKCDSKGNIGIESKKSEFRNSNSGEHKMSDELIRQPPSSPLHKPSMVSYNNGTSGNTVTGSPRYTRPLKMLPLKYAMKIQHHLRFPPAPPSPYSSFGNSK</sequence>